<gene>
    <name evidence="2" type="ORF">C1645_842695</name>
</gene>
<name>A0A397RY91_9GLOM</name>
<dbReference type="SUPFAM" id="SSF90257">
    <property type="entry name" value="Myosin rod fragments"/>
    <property type="match status" value="1"/>
</dbReference>
<accession>A0A397RY91</accession>
<feature type="non-terminal residue" evidence="2">
    <location>
        <position position="1"/>
    </location>
</feature>
<sequence length="157" mass="17944">KEKNRLAEQINNLNKHLQDKQDVINGLLKDYQALNQTLTATQGQLNQTHTDLDNLTHDKQRSDRVNSRLINQGLEDLNAAHREQADLINQLKELKRNNTRLTGANKQQAEAYTNQVQELADKLVFTNSTLNEQINKLNSTLQDATDSLNRTKTELET</sequence>
<dbReference type="Proteomes" id="UP000265703">
    <property type="component" value="Unassembled WGS sequence"/>
</dbReference>
<keyword evidence="3" id="KW-1185">Reference proteome</keyword>
<comment type="caution">
    <text evidence="2">The sequence shown here is derived from an EMBL/GenBank/DDBJ whole genome shotgun (WGS) entry which is preliminary data.</text>
</comment>
<feature type="coiled-coil region" evidence="1">
    <location>
        <begin position="74"/>
        <end position="154"/>
    </location>
</feature>
<evidence type="ECO:0000313" key="3">
    <source>
        <dbReference type="Proteomes" id="UP000265703"/>
    </source>
</evidence>
<evidence type="ECO:0000256" key="1">
    <source>
        <dbReference type="SAM" id="Coils"/>
    </source>
</evidence>
<feature type="coiled-coil region" evidence="1">
    <location>
        <begin position="3"/>
        <end position="37"/>
    </location>
</feature>
<dbReference type="EMBL" id="QKYT01002430">
    <property type="protein sequence ID" value="RIA78668.1"/>
    <property type="molecule type" value="Genomic_DNA"/>
</dbReference>
<keyword evidence="1" id="KW-0175">Coiled coil</keyword>
<proteinExistence type="predicted"/>
<dbReference type="AlphaFoldDB" id="A0A397RY91"/>
<protein>
    <submittedName>
        <fullName evidence="2">Uncharacterized protein</fullName>
    </submittedName>
</protein>
<evidence type="ECO:0000313" key="2">
    <source>
        <dbReference type="EMBL" id="RIA78668.1"/>
    </source>
</evidence>
<reference evidence="2 3" key="1">
    <citation type="submission" date="2018-06" db="EMBL/GenBank/DDBJ databases">
        <title>Comparative genomics reveals the genomic features of Rhizophagus irregularis, R. cerebriforme, R. diaphanum and Gigaspora rosea, and their symbiotic lifestyle signature.</title>
        <authorList>
            <person name="Morin E."/>
            <person name="San Clemente H."/>
            <person name="Chen E.C.H."/>
            <person name="De La Providencia I."/>
            <person name="Hainaut M."/>
            <person name="Kuo A."/>
            <person name="Kohler A."/>
            <person name="Murat C."/>
            <person name="Tang N."/>
            <person name="Roy S."/>
            <person name="Loubradou J."/>
            <person name="Henrissat B."/>
            <person name="Grigoriev I.V."/>
            <person name="Corradi N."/>
            <person name="Roux C."/>
            <person name="Martin F.M."/>
        </authorList>
    </citation>
    <scope>NUCLEOTIDE SEQUENCE [LARGE SCALE GENOMIC DNA]</scope>
    <source>
        <strain evidence="2 3">DAOM 227022</strain>
    </source>
</reference>
<organism evidence="2 3">
    <name type="scientific">Glomus cerebriforme</name>
    <dbReference type="NCBI Taxonomy" id="658196"/>
    <lineage>
        <taxon>Eukaryota</taxon>
        <taxon>Fungi</taxon>
        <taxon>Fungi incertae sedis</taxon>
        <taxon>Mucoromycota</taxon>
        <taxon>Glomeromycotina</taxon>
        <taxon>Glomeromycetes</taxon>
        <taxon>Glomerales</taxon>
        <taxon>Glomeraceae</taxon>
        <taxon>Glomus</taxon>
    </lineage>
</organism>